<keyword evidence="4" id="KW-1185">Reference proteome</keyword>
<evidence type="ECO:0000313" key="3">
    <source>
        <dbReference type="EMBL" id="MCS5707682.1"/>
    </source>
</evidence>
<proteinExistence type="predicted"/>
<comment type="caution">
    <text evidence="2">The sequence shown here is derived from an EMBL/GenBank/DDBJ whole genome shotgun (WGS) entry which is preliminary data.</text>
</comment>
<dbReference type="EMBL" id="LKHV01000002">
    <property type="protein sequence ID" value="KRG19685.1"/>
    <property type="molecule type" value="Genomic_DNA"/>
</dbReference>
<dbReference type="RefSeq" id="WP_057623687.1">
    <property type="nucleotide sequence ID" value="NZ_LKHV02000001.1"/>
</dbReference>
<evidence type="ECO:0000313" key="2">
    <source>
        <dbReference type="EMBL" id="KRG19685.1"/>
    </source>
</evidence>
<name>A0A0Q9YGI3_9GAMM</name>
<dbReference type="OrthoDB" id="3590125at2"/>
<evidence type="ECO:0000259" key="1">
    <source>
        <dbReference type="Pfam" id="PF00391"/>
    </source>
</evidence>
<gene>
    <name evidence="3" type="ORF">CC99x_002055</name>
    <name evidence="2" type="ORF">CC99x_00699</name>
</gene>
<dbReference type="SUPFAM" id="SSF52009">
    <property type="entry name" value="Phosphohistidine domain"/>
    <property type="match status" value="1"/>
</dbReference>
<dbReference type="NCBIfam" id="NF004508">
    <property type="entry name" value="PRK05849.1"/>
    <property type="match status" value="1"/>
</dbReference>
<reference evidence="3" key="2">
    <citation type="journal article" date="2016" name="Genome Announc.">
        <title>Draft Genome Sequences of Two Novel Amoeba-Resistant Intranuclear Bacteria, 'Candidatus Berkiella cookevillensis' and 'Candidatus Berkiella aquae'.</title>
        <authorList>
            <person name="Mehari Y.T."/>
            <person name="Arivett B.A."/>
            <person name="Farone A.L."/>
            <person name="Gunderson J.H."/>
            <person name="Farone M.B."/>
        </authorList>
    </citation>
    <scope>NUCLEOTIDE SEQUENCE</scope>
    <source>
        <strain evidence="3">CC99</strain>
    </source>
</reference>
<dbReference type="AlphaFoldDB" id="A0A0Q9YGI3"/>
<dbReference type="EMBL" id="LKHV02000001">
    <property type="protein sequence ID" value="MCS5707682.1"/>
    <property type="molecule type" value="Genomic_DNA"/>
</dbReference>
<dbReference type="Gene3D" id="3.50.30.10">
    <property type="entry name" value="Phosphohistidine domain"/>
    <property type="match status" value="1"/>
</dbReference>
<dbReference type="GO" id="GO:0016772">
    <property type="term" value="F:transferase activity, transferring phosphorus-containing groups"/>
    <property type="evidence" value="ECO:0007669"/>
    <property type="project" value="InterPro"/>
</dbReference>
<protein>
    <recommendedName>
        <fullName evidence="1">PEP-utilising enzyme mobile domain-containing protein</fullName>
    </recommendedName>
</protein>
<dbReference type="Proteomes" id="UP000051494">
    <property type="component" value="Unassembled WGS sequence"/>
</dbReference>
<dbReference type="PATRIC" id="fig|1590042.3.peg.716"/>
<dbReference type="InterPro" id="IPR036637">
    <property type="entry name" value="Phosphohistidine_dom_sf"/>
</dbReference>
<dbReference type="PANTHER" id="PTHR43615:SF1">
    <property type="entry name" value="PPDK_N DOMAIN-CONTAINING PROTEIN"/>
    <property type="match status" value="1"/>
</dbReference>
<reference evidence="3" key="3">
    <citation type="submission" date="2021-06" db="EMBL/GenBank/DDBJ databases">
        <title>Genomic Description and Analysis of Intracellular Bacteria, Candidatus Berkiella cookevillensis and Candidatus Berkiella aquae.</title>
        <authorList>
            <person name="Kidane D.T."/>
            <person name="Mehari Y.T."/>
            <person name="Rice F.C."/>
            <person name="Arivett B.A."/>
            <person name="Farone A.L."/>
            <person name="Berk S.G."/>
            <person name="Farone M.B."/>
        </authorList>
    </citation>
    <scope>NUCLEOTIDE SEQUENCE</scope>
    <source>
        <strain evidence="3">CC99</strain>
    </source>
</reference>
<evidence type="ECO:0000313" key="4">
    <source>
        <dbReference type="Proteomes" id="UP000051494"/>
    </source>
</evidence>
<dbReference type="SUPFAM" id="SSF56059">
    <property type="entry name" value="Glutathione synthetase ATP-binding domain-like"/>
    <property type="match status" value="1"/>
</dbReference>
<dbReference type="SUPFAM" id="SSF53448">
    <property type="entry name" value="Nucleotide-diphospho-sugar transferases"/>
    <property type="match status" value="1"/>
</dbReference>
<feature type="domain" description="PEP-utilising enzyme mobile" evidence="1">
    <location>
        <begin position="909"/>
        <end position="972"/>
    </location>
</feature>
<accession>A0A0Q9YGI3</accession>
<organism evidence="2">
    <name type="scientific">Candidatus Berkiella cookevillensis</name>
    <dbReference type="NCBI Taxonomy" id="437022"/>
    <lineage>
        <taxon>Bacteria</taxon>
        <taxon>Pseudomonadati</taxon>
        <taxon>Pseudomonadota</taxon>
        <taxon>Gammaproteobacteria</taxon>
        <taxon>Candidatus Berkiellales</taxon>
        <taxon>Candidatus Berkiellaceae</taxon>
        <taxon>Candidatus Berkiella</taxon>
    </lineage>
</organism>
<dbReference type="PANTHER" id="PTHR43615">
    <property type="entry name" value="PHOSPHOENOLPYRUVATE SYNTHASE-RELATED"/>
    <property type="match status" value="1"/>
</dbReference>
<dbReference type="InterPro" id="IPR051549">
    <property type="entry name" value="PEP_Utilizing_Enz"/>
</dbReference>
<dbReference type="STRING" id="437022.CC99x_00699"/>
<reference evidence="2" key="1">
    <citation type="submission" date="2015-09" db="EMBL/GenBank/DDBJ databases">
        <title>Draft Genome Sequences of Two Novel Amoeba-resistant Intranuclear Bacteria, Candidatus Berkiella cookevillensis and Candidatus Berkiella aquae.</title>
        <authorList>
            <person name="Mehari Y.T."/>
            <person name="Arivett B.A."/>
            <person name="Farone A.L."/>
            <person name="Gunderson J.H."/>
            <person name="Farone M.B."/>
        </authorList>
    </citation>
    <scope>NUCLEOTIDE SEQUENCE [LARGE SCALE GENOMIC DNA]</scope>
    <source>
        <strain evidence="2">CC99</strain>
    </source>
</reference>
<dbReference type="Gene3D" id="3.90.550.10">
    <property type="entry name" value="Spore Coat Polysaccharide Biosynthesis Protein SpsA, Chain A"/>
    <property type="match status" value="1"/>
</dbReference>
<dbReference type="Gene3D" id="3.30.470.20">
    <property type="entry name" value="ATP-grasp fold, B domain"/>
    <property type="match status" value="1"/>
</dbReference>
<dbReference type="Pfam" id="PF00391">
    <property type="entry name" value="PEP-utilizers"/>
    <property type="match status" value="1"/>
</dbReference>
<sequence>MTTKAIIIEAGQHTRSLDTRSSHPKALDVEKHSNKPVLEWIVSSLRQHHIHDITYIGNYHIEKVIQKFPKINYIYYTPQDAKNEIEALKLFENSQNDNIFVIRSDMIILPSAFNLDTENKICLFYTSPIVTHENLAMLYVPSDQYQQFSQITNNNKMSSLHEINNIPQDSILISHKILEKNAASISNRLLLSQVVFQGKGKTLENMAPLLQKSIVLEQIRFSYQAWSENPNKIIENIQKKYPCTNVVVRSNTSTEDNIESSHAGAFLSILDVFTKDSDTVQYAIEQVIESYSKNDRICLPQDEILVQAQVENIKASGVILTREPRTGSPYFVLSLDTKSGRSDLVTAGSTEHIENYYIAWKSQNSFCNPYVEQITEVAKELLTIAPIDSLDIEFCIDAENKIYLLQVRPLIIKNKPTFQDSEILDNLVEIKNLLHAKFEKNPYLSGHHTVFGIMPDWNPAEMIGLTPKPLAFSLYQKLIGNQAWALARSVLGYKEIDEPLIHSFDGAPYIDVRASINSLLPRDLTAHIETAWNDWCIEQLRENPFLHDKVEFDIYITCLSPNWSKYEARLNKALTDKKDVLHFHNEVHRLTNHIFKNYQSILETQSLKLQALSNNIEKYISSSTHTHCGNIRKLINHIISDGIVPFAILARLAFISMSYLKDFVELKVFDETTKNNFLNAIPTIASKLTNDLRLFQKKKISLESLLSDYGHLRPNSYEITSDNYAANPNLYLQSHTNGMHESISSSNIDGKNILEPYLSTIDVLLSDLRLEINASQLIHFITSTITMREYAKFEFMKGVNKILTLIEAWGSTIGLNKEQLSYLHIDDILRFETDSLPTANVNHLNKTISFHKKKHSMLCSYLLPELITKPEDVFLFKLGAWKPNFVTLNTVIADVVYLKDSDSISELKNKIVCIEAADPGYDWIFNHNIAGLVTAFGGVASHMAIRAAEFNLPAAIGCGIEKFNEVKNAKKLHLNCADQILKVIK</sequence>
<dbReference type="InterPro" id="IPR008279">
    <property type="entry name" value="PEP-util_enz_mobile_dom"/>
</dbReference>
<dbReference type="InterPro" id="IPR029044">
    <property type="entry name" value="Nucleotide-diphossugar_trans"/>
</dbReference>